<dbReference type="AlphaFoldDB" id="A0A6M1TXD0"/>
<keyword evidence="3" id="KW-0804">Transcription</keyword>
<dbReference type="GO" id="GO:0003677">
    <property type="term" value="F:DNA binding"/>
    <property type="evidence" value="ECO:0007669"/>
    <property type="project" value="UniProtKB-KW"/>
</dbReference>
<dbReference type="InterPro" id="IPR036390">
    <property type="entry name" value="WH_DNA-bd_sf"/>
</dbReference>
<dbReference type="EMBL" id="JAALFE010000006">
    <property type="protein sequence ID" value="NGQ90812.1"/>
    <property type="molecule type" value="Genomic_DNA"/>
</dbReference>
<evidence type="ECO:0000256" key="2">
    <source>
        <dbReference type="ARBA" id="ARBA00023125"/>
    </source>
</evidence>
<gene>
    <name evidence="5" type="ORF">G5V65_07865</name>
</gene>
<accession>A0A6M1TXD0</accession>
<evidence type="ECO:0000259" key="4">
    <source>
        <dbReference type="PROSITE" id="PS51118"/>
    </source>
</evidence>
<feature type="domain" description="HTH hxlR-type" evidence="4">
    <location>
        <begin position="20"/>
        <end position="118"/>
    </location>
</feature>
<keyword evidence="1" id="KW-0805">Transcription regulation</keyword>
<reference evidence="5 6" key="1">
    <citation type="submission" date="2020-02" db="EMBL/GenBank/DDBJ databases">
        <title>Rhodobacter translucens sp. nov., a novel bacterium isolated from activated sludge.</title>
        <authorList>
            <person name="Liu J."/>
        </authorList>
    </citation>
    <scope>NUCLEOTIDE SEQUENCE [LARGE SCALE GENOMIC DNA]</scope>
    <source>
        <strain evidence="5 6">HX-7-19</strain>
    </source>
</reference>
<comment type="caution">
    <text evidence="5">The sequence shown here is derived from an EMBL/GenBank/DDBJ whole genome shotgun (WGS) entry which is preliminary data.</text>
</comment>
<evidence type="ECO:0000313" key="5">
    <source>
        <dbReference type="EMBL" id="NGQ90812.1"/>
    </source>
</evidence>
<evidence type="ECO:0000313" key="6">
    <source>
        <dbReference type="Proteomes" id="UP000474758"/>
    </source>
</evidence>
<dbReference type="PANTHER" id="PTHR33204">
    <property type="entry name" value="TRANSCRIPTIONAL REGULATOR, MARR FAMILY"/>
    <property type="match status" value="1"/>
</dbReference>
<dbReference type="PROSITE" id="PS51118">
    <property type="entry name" value="HTH_HXLR"/>
    <property type="match status" value="1"/>
</dbReference>
<evidence type="ECO:0000256" key="3">
    <source>
        <dbReference type="ARBA" id="ARBA00023163"/>
    </source>
</evidence>
<organism evidence="5 6">
    <name type="scientific">Paragemmobacter kunshanensis</name>
    <dbReference type="NCBI Taxonomy" id="2583234"/>
    <lineage>
        <taxon>Bacteria</taxon>
        <taxon>Pseudomonadati</taxon>
        <taxon>Pseudomonadota</taxon>
        <taxon>Alphaproteobacteria</taxon>
        <taxon>Rhodobacterales</taxon>
        <taxon>Paracoccaceae</taxon>
        <taxon>Paragemmobacter</taxon>
    </lineage>
</organism>
<keyword evidence="2" id="KW-0238">DNA-binding</keyword>
<evidence type="ECO:0000256" key="1">
    <source>
        <dbReference type="ARBA" id="ARBA00023015"/>
    </source>
</evidence>
<dbReference type="RefSeq" id="WP_165048690.1">
    <property type="nucleotide sequence ID" value="NZ_JAALFE010000006.1"/>
</dbReference>
<proteinExistence type="predicted"/>
<dbReference type="InterPro" id="IPR002577">
    <property type="entry name" value="HTH_HxlR"/>
</dbReference>
<dbReference type="SUPFAM" id="SSF46785">
    <property type="entry name" value="Winged helix' DNA-binding domain"/>
    <property type="match status" value="1"/>
</dbReference>
<dbReference type="PANTHER" id="PTHR33204:SF37">
    <property type="entry name" value="HTH-TYPE TRANSCRIPTIONAL REGULATOR YODB"/>
    <property type="match status" value="1"/>
</dbReference>
<dbReference type="Pfam" id="PF01638">
    <property type="entry name" value="HxlR"/>
    <property type="match status" value="1"/>
</dbReference>
<name>A0A6M1TXD0_9RHOB</name>
<protein>
    <submittedName>
        <fullName evidence="5">Helix-turn-helix transcriptional regulator</fullName>
    </submittedName>
</protein>
<dbReference type="Gene3D" id="1.10.10.10">
    <property type="entry name" value="Winged helix-like DNA-binding domain superfamily/Winged helix DNA-binding domain"/>
    <property type="match status" value="1"/>
</dbReference>
<sequence>MKDYPAPPPGAAPNVLHPLCPSRQVLGLLTSRWGALILVALTGRTLRFSQLRRELGDVSERMLAQTLQGLEAHGMVRRVAHDVVPPHVDYSLTEIGEEAAALVRGLARWVEGRMPEIMAGRGAAC</sequence>
<dbReference type="InterPro" id="IPR036388">
    <property type="entry name" value="WH-like_DNA-bd_sf"/>
</dbReference>
<keyword evidence="6" id="KW-1185">Reference proteome</keyword>
<dbReference type="Proteomes" id="UP000474758">
    <property type="component" value="Unassembled WGS sequence"/>
</dbReference>